<comment type="caution">
    <text evidence="3">The sequence shown here is derived from an EMBL/GenBank/DDBJ whole genome shotgun (WGS) entry which is preliminary data.</text>
</comment>
<dbReference type="EMBL" id="JAXAFJ010000010">
    <property type="protein sequence ID" value="MDX6807276.1"/>
    <property type="molecule type" value="Genomic_DNA"/>
</dbReference>
<accession>A0ABU4RR12</accession>
<evidence type="ECO:0000256" key="1">
    <source>
        <dbReference type="ARBA" id="ARBA00022842"/>
    </source>
</evidence>
<feature type="domain" description="MobA-like NTP transferase" evidence="2">
    <location>
        <begin position="11"/>
        <end position="173"/>
    </location>
</feature>
<dbReference type="PANTHER" id="PTHR43777:SF1">
    <property type="entry name" value="MOLYBDENUM COFACTOR CYTIDYLYLTRANSFERASE"/>
    <property type="match status" value="1"/>
</dbReference>
<organism evidence="3 4">
    <name type="scientific">Terrihabitans rhizophilus</name>
    <dbReference type="NCBI Taxonomy" id="3092662"/>
    <lineage>
        <taxon>Bacteria</taxon>
        <taxon>Pseudomonadati</taxon>
        <taxon>Pseudomonadota</taxon>
        <taxon>Alphaproteobacteria</taxon>
        <taxon>Hyphomicrobiales</taxon>
        <taxon>Terrihabitans</taxon>
    </lineage>
</organism>
<evidence type="ECO:0000313" key="4">
    <source>
        <dbReference type="Proteomes" id="UP001274321"/>
    </source>
</evidence>
<sequence length="202" mass="21111">MPAQPEARFAGIILAAGLGSRFGGRKLLAPFRGGVLLDRAVDAALAAPLDPVILVTGADARDVEAAARARAASAGRDLLCVHAAEHANGLSESLMAGLAAVPERCEGAVVFLGDMPNLPADIVARLIGALRPRHLAAAPLFRGQRGHPVLLRRELFPSLQDLQGDKGAGTVLPGLDDRLLLVEHDDPGIVFDVDRPEDLHSS</sequence>
<reference evidence="3 4" key="1">
    <citation type="submission" date="2023-11" db="EMBL/GenBank/DDBJ databases">
        <authorList>
            <person name="Bao R."/>
        </authorList>
    </citation>
    <scope>NUCLEOTIDE SEQUENCE [LARGE SCALE GENOMIC DNA]</scope>
    <source>
        <strain evidence="3 4">PJ23</strain>
    </source>
</reference>
<dbReference type="Gene3D" id="3.90.550.10">
    <property type="entry name" value="Spore Coat Polysaccharide Biosynthesis Protein SpsA, Chain A"/>
    <property type="match status" value="1"/>
</dbReference>
<dbReference type="RefSeq" id="WP_319845406.1">
    <property type="nucleotide sequence ID" value="NZ_JAXAFJ010000010.1"/>
</dbReference>
<dbReference type="InterPro" id="IPR025877">
    <property type="entry name" value="MobA-like_NTP_Trfase"/>
</dbReference>
<dbReference type="Proteomes" id="UP001274321">
    <property type="component" value="Unassembled WGS sequence"/>
</dbReference>
<proteinExistence type="predicted"/>
<dbReference type="InterPro" id="IPR029044">
    <property type="entry name" value="Nucleotide-diphossugar_trans"/>
</dbReference>
<dbReference type="CDD" id="cd04182">
    <property type="entry name" value="GT_2_like_f"/>
    <property type="match status" value="1"/>
</dbReference>
<keyword evidence="1" id="KW-0460">Magnesium</keyword>
<evidence type="ECO:0000313" key="3">
    <source>
        <dbReference type="EMBL" id="MDX6807276.1"/>
    </source>
</evidence>
<dbReference type="PANTHER" id="PTHR43777">
    <property type="entry name" value="MOLYBDENUM COFACTOR CYTIDYLYLTRANSFERASE"/>
    <property type="match status" value="1"/>
</dbReference>
<dbReference type="Pfam" id="PF12804">
    <property type="entry name" value="NTP_transf_3"/>
    <property type="match status" value="1"/>
</dbReference>
<dbReference type="SUPFAM" id="SSF53448">
    <property type="entry name" value="Nucleotide-diphospho-sugar transferases"/>
    <property type="match status" value="1"/>
</dbReference>
<evidence type="ECO:0000259" key="2">
    <source>
        <dbReference type="Pfam" id="PF12804"/>
    </source>
</evidence>
<keyword evidence="4" id="KW-1185">Reference proteome</keyword>
<gene>
    <name evidence="3" type="ORF">SCD90_14480</name>
</gene>
<name>A0ABU4RR12_9HYPH</name>
<protein>
    <submittedName>
        <fullName evidence="3">Nucleotidyltransferase family protein</fullName>
    </submittedName>
</protein>